<dbReference type="AlphaFoldDB" id="A0A1C0Z4A5"/>
<dbReference type="Gene3D" id="1.10.40.40">
    <property type="entry name" value="Deoxyribonucleotidase, domain 2"/>
    <property type="match status" value="1"/>
</dbReference>
<dbReference type="PANTHER" id="PTHR16504">
    <property type="entry name" value="5'(3')-DEOXYRIBONUCLEOTIDASE"/>
    <property type="match status" value="1"/>
</dbReference>
<dbReference type="GO" id="GO:0008253">
    <property type="term" value="F:5'-nucleotidase activity"/>
    <property type="evidence" value="ECO:0007669"/>
    <property type="project" value="InterPro"/>
</dbReference>
<sequence>MRKSIAVDMDQVLANFFDKILVEARALYGKELTIKEIFQGEHDAEDQRKFWEMVNEPGFFRDLAVLDEDAYDVLKELNETYDIYIATAAMDVPGSFTAKYEWLLEHFPFLNPQYFIFCGNKKVVNADYLIDDTVQQLRNFTGQGILFDQPTNAGSDEFPRVYGWKGVREYFANVEVEVNTK</sequence>
<dbReference type="OrthoDB" id="278110at2"/>
<dbReference type="SFLD" id="SFLDG01126">
    <property type="entry name" value="C1.2:_Nucleotidase_Like"/>
    <property type="match status" value="1"/>
</dbReference>
<dbReference type="RefSeq" id="WP_066461251.1">
    <property type="nucleotide sequence ID" value="NZ_MATO01000003.1"/>
</dbReference>
<protein>
    <submittedName>
        <fullName evidence="3">5'-3'-deoxyribonucleotidase</fullName>
    </submittedName>
</protein>
<gene>
    <name evidence="3" type="ORF">A6K76_04065</name>
</gene>
<dbReference type="InterPro" id="IPR036412">
    <property type="entry name" value="HAD-like_sf"/>
</dbReference>
<dbReference type="Gene3D" id="3.40.50.1000">
    <property type="entry name" value="HAD superfamily/HAD-like"/>
    <property type="match status" value="1"/>
</dbReference>
<accession>A0A1C0Z4A5</accession>
<feature type="active site" description="Nucleophile" evidence="2">
    <location>
        <position position="8"/>
    </location>
</feature>
<evidence type="ECO:0000256" key="2">
    <source>
        <dbReference type="PIRSR" id="PIRSR610708-1"/>
    </source>
</evidence>
<reference evidence="3 4" key="1">
    <citation type="submission" date="2016-07" db="EMBL/GenBank/DDBJ databases">
        <title>Caryophanon latum genome sequencing.</title>
        <authorList>
            <person name="Verma A."/>
            <person name="Pal Y."/>
            <person name="Krishnamurthi S."/>
        </authorList>
    </citation>
    <scope>NUCLEOTIDE SEQUENCE [LARGE SCALE GENOMIC DNA]</scope>
    <source>
        <strain evidence="3 4">DSM 14151</strain>
    </source>
</reference>
<evidence type="ECO:0000256" key="1">
    <source>
        <dbReference type="ARBA" id="ARBA00009589"/>
    </source>
</evidence>
<dbReference type="InterPro" id="IPR010708">
    <property type="entry name" value="5'(3')-deoxyribonucleotidase"/>
</dbReference>
<comment type="similarity">
    <text evidence="1">Belongs to the 5'(3')-deoxyribonucleotidase family.</text>
</comment>
<dbReference type="GO" id="GO:0009223">
    <property type="term" value="P:pyrimidine deoxyribonucleotide catabolic process"/>
    <property type="evidence" value="ECO:0007669"/>
    <property type="project" value="TreeGrafter"/>
</dbReference>
<evidence type="ECO:0000313" key="3">
    <source>
        <dbReference type="EMBL" id="OCS94252.1"/>
    </source>
</evidence>
<dbReference type="SFLD" id="SFLDG01146">
    <property type="entry name" value="C1.2.2"/>
    <property type="match status" value="1"/>
</dbReference>
<dbReference type="Proteomes" id="UP000093482">
    <property type="component" value="Unassembled WGS sequence"/>
</dbReference>
<dbReference type="Pfam" id="PF06941">
    <property type="entry name" value="NT5C"/>
    <property type="match status" value="1"/>
</dbReference>
<name>A0A1C0Z4A5_9BACL</name>
<feature type="active site" description="Proton donor" evidence="2">
    <location>
        <position position="10"/>
    </location>
</feature>
<dbReference type="SFLD" id="SFLDS00003">
    <property type="entry name" value="Haloacid_Dehalogenase"/>
    <property type="match status" value="1"/>
</dbReference>
<evidence type="ECO:0000313" key="4">
    <source>
        <dbReference type="Proteomes" id="UP000093482"/>
    </source>
</evidence>
<dbReference type="EMBL" id="MATO01000003">
    <property type="protein sequence ID" value="OCS94252.1"/>
    <property type="molecule type" value="Genomic_DNA"/>
</dbReference>
<comment type="caution">
    <text evidence="3">The sequence shown here is derived from an EMBL/GenBank/DDBJ whole genome shotgun (WGS) entry which is preliminary data.</text>
</comment>
<proteinExistence type="inferred from homology"/>
<dbReference type="SUPFAM" id="SSF56784">
    <property type="entry name" value="HAD-like"/>
    <property type="match status" value="1"/>
</dbReference>
<keyword evidence="4" id="KW-1185">Reference proteome</keyword>
<organism evidence="3 4">
    <name type="scientific">Caryophanon latum</name>
    <dbReference type="NCBI Taxonomy" id="33977"/>
    <lineage>
        <taxon>Bacteria</taxon>
        <taxon>Bacillati</taxon>
        <taxon>Bacillota</taxon>
        <taxon>Bacilli</taxon>
        <taxon>Bacillales</taxon>
        <taxon>Caryophanaceae</taxon>
        <taxon>Caryophanon</taxon>
    </lineage>
</organism>
<dbReference type="PANTHER" id="PTHR16504:SF4">
    <property type="entry name" value="5'(3')-DEOXYRIBONUCLEOTIDASE"/>
    <property type="match status" value="1"/>
</dbReference>
<dbReference type="InterPro" id="IPR023214">
    <property type="entry name" value="HAD_sf"/>
</dbReference>